<evidence type="ECO:0000313" key="2">
    <source>
        <dbReference type="EMBL" id="POO03788.1"/>
    </source>
</evidence>
<evidence type="ECO:0000256" key="1">
    <source>
        <dbReference type="SAM" id="Phobius"/>
    </source>
</evidence>
<dbReference type="Proteomes" id="UP000237000">
    <property type="component" value="Unassembled WGS sequence"/>
</dbReference>
<keyword evidence="1" id="KW-0812">Transmembrane</keyword>
<name>A0A2P5G151_TREOI</name>
<protein>
    <submittedName>
        <fullName evidence="2">Uncharacterized protein</fullName>
    </submittedName>
</protein>
<keyword evidence="1" id="KW-0472">Membrane</keyword>
<proteinExistence type="predicted"/>
<dbReference type="AlphaFoldDB" id="A0A2P5G151"/>
<keyword evidence="1" id="KW-1133">Transmembrane helix</keyword>
<dbReference type="InParanoid" id="A0A2P5G151"/>
<evidence type="ECO:0000313" key="3">
    <source>
        <dbReference type="Proteomes" id="UP000237000"/>
    </source>
</evidence>
<keyword evidence="3" id="KW-1185">Reference proteome</keyword>
<reference evidence="3" key="1">
    <citation type="submission" date="2016-06" db="EMBL/GenBank/DDBJ databases">
        <title>Parallel loss of symbiosis genes in relatives of nitrogen-fixing non-legume Parasponia.</title>
        <authorList>
            <person name="Van Velzen R."/>
            <person name="Holmer R."/>
            <person name="Bu F."/>
            <person name="Rutten L."/>
            <person name="Van Zeijl A."/>
            <person name="Liu W."/>
            <person name="Santuari L."/>
            <person name="Cao Q."/>
            <person name="Sharma T."/>
            <person name="Shen D."/>
            <person name="Roswanjaya Y."/>
            <person name="Wardhani T."/>
            <person name="Kalhor M.S."/>
            <person name="Jansen J."/>
            <person name="Van den Hoogen J."/>
            <person name="Gungor B."/>
            <person name="Hartog M."/>
            <person name="Hontelez J."/>
            <person name="Verver J."/>
            <person name="Yang W.-C."/>
            <person name="Schijlen E."/>
            <person name="Repin R."/>
            <person name="Schilthuizen M."/>
            <person name="Schranz E."/>
            <person name="Heidstra R."/>
            <person name="Miyata K."/>
            <person name="Fedorova E."/>
            <person name="Kohlen W."/>
            <person name="Bisseling T."/>
            <person name="Smit S."/>
            <person name="Geurts R."/>
        </authorList>
    </citation>
    <scope>NUCLEOTIDE SEQUENCE [LARGE SCALE GENOMIC DNA]</scope>
    <source>
        <strain evidence="3">cv. RG33-2</strain>
    </source>
</reference>
<dbReference type="EMBL" id="JXTC01000001">
    <property type="protein sequence ID" value="POO03788.1"/>
    <property type="molecule type" value="Genomic_DNA"/>
</dbReference>
<sequence length="91" mass="10397">MPTGSCKYGANFRFNHPHSTDAAGGDTSAVHMVMVDLYHYKSGMGISNTIWVVCLYASVYAKYWKKLVRESYFGISRKPQDFLQCLFLNQF</sequence>
<feature type="transmembrane region" description="Helical" evidence="1">
    <location>
        <begin position="42"/>
        <end position="61"/>
    </location>
</feature>
<dbReference type="OrthoDB" id="10276262at2759"/>
<organism evidence="2 3">
    <name type="scientific">Trema orientale</name>
    <name type="common">Charcoal tree</name>
    <name type="synonym">Celtis orientalis</name>
    <dbReference type="NCBI Taxonomy" id="63057"/>
    <lineage>
        <taxon>Eukaryota</taxon>
        <taxon>Viridiplantae</taxon>
        <taxon>Streptophyta</taxon>
        <taxon>Embryophyta</taxon>
        <taxon>Tracheophyta</taxon>
        <taxon>Spermatophyta</taxon>
        <taxon>Magnoliopsida</taxon>
        <taxon>eudicotyledons</taxon>
        <taxon>Gunneridae</taxon>
        <taxon>Pentapetalae</taxon>
        <taxon>rosids</taxon>
        <taxon>fabids</taxon>
        <taxon>Rosales</taxon>
        <taxon>Cannabaceae</taxon>
        <taxon>Trema</taxon>
    </lineage>
</organism>
<gene>
    <name evidence="2" type="ORF">TorRG33x02_000920</name>
</gene>
<accession>A0A2P5G151</accession>
<comment type="caution">
    <text evidence="2">The sequence shown here is derived from an EMBL/GenBank/DDBJ whole genome shotgun (WGS) entry which is preliminary data.</text>
</comment>